<keyword evidence="1" id="KW-0812">Transmembrane</keyword>
<keyword evidence="1" id="KW-0472">Membrane</keyword>
<organism evidence="2 3">
    <name type="scientific">Porphyridium purpureum</name>
    <name type="common">Red alga</name>
    <name type="synonym">Porphyridium cruentum</name>
    <dbReference type="NCBI Taxonomy" id="35688"/>
    <lineage>
        <taxon>Eukaryota</taxon>
        <taxon>Rhodophyta</taxon>
        <taxon>Bangiophyceae</taxon>
        <taxon>Porphyridiales</taxon>
        <taxon>Porphyridiaceae</taxon>
        <taxon>Porphyridium</taxon>
    </lineage>
</organism>
<keyword evidence="1" id="KW-1133">Transmembrane helix</keyword>
<accession>A0A5J4Z5Z1</accession>
<gene>
    <name evidence="2" type="ORF">FVE85_6087</name>
</gene>
<dbReference type="AlphaFoldDB" id="A0A5J4Z5Z1"/>
<dbReference type="Proteomes" id="UP000324585">
    <property type="component" value="Unassembled WGS sequence"/>
</dbReference>
<evidence type="ECO:0000256" key="1">
    <source>
        <dbReference type="SAM" id="Phobius"/>
    </source>
</evidence>
<evidence type="ECO:0000313" key="3">
    <source>
        <dbReference type="Proteomes" id="UP000324585"/>
    </source>
</evidence>
<dbReference type="OMA" id="RTHVICK"/>
<feature type="transmembrane region" description="Helical" evidence="1">
    <location>
        <begin position="522"/>
        <end position="544"/>
    </location>
</feature>
<proteinExistence type="predicted"/>
<evidence type="ECO:0000313" key="2">
    <source>
        <dbReference type="EMBL" id="KAA8498502.1"/>
    </source>
</evidence>
<protein>
    <submittedName>
        <fullName evidence="2">Uncharacterized protein</fullName>
    </submittedName>
</protein>
<reference evidence="3" key="1">
    <citation type="journal article" date="2019" name="Nat. Commun.">
        <title>Expansion of phycobilisome linker gene families in mesophilic red algae.</title>
        <authorList>
            <person name="Lee J."/>
            <person name="Kim D."/>
            <person name="Bhattacharya D."/>
            <person name="Yoon H.S."/>
        </authorList>
    </citation>
    <scope>NUCLEOTIDE SEQUENCE [LARGE SCALE GENOMIC DNA]</scope>
    <source>
        <strain evidence="3">CCMP 1328</strain>
    </source>
</reference>
<comment type="caution">
    <text evidence="2">The sequence shown here is derived from an EMBL/GenBank/DDBJ whole genome shotgun (WGS) entry which is preliminary data.</text>
</comment>
<name>A0A5J4Z5Z1_PORPP</name>
<sequence length="550" mass="60323">MLAAIVAGIPDAVHQTGKTARAMLQMYVVSGVEFVRLGNDMRREAEGANFARTKSMAEAAQDVQRRTNIPPRVVVQDGQVKAAFAPDCSLQLSAAVPIATVSAESDDTDAVIREDSPQCFLVGEFADRLFVEFQFGAGGRRSYLFQEPTIKWSATNSDGHQGVNSMQVGVEDYAVCLECGLGKFSVGFRCPEVEDFVDSATYWTVDIEVRALKTGSIQLRVQKLCAKPGSINPFVQAGRVNVAKQLELILSSAQDAANRSEHKGVLEFPHWISPNAASVLVGLIHQQPLGVQTFRVPEITILNPESKMRVRVHPSNQNGGIVPDEYTSFAVNFECADSDSARILVTIPIPPFDPVFVRMAKNCGGLPPASLSVSTIDFGERNVYHEGILVSASSMDGTGSFDADALFMDESVNVMDFFLESTDREEELRFEPFMLTVNNESTAFARVVVPPFQSLFFMNPAGQAIAPLSSKRLRTHVICKRAGLVTIRLDLKVVAFAKITVVIEKRCKDPRIHTARDPKTHFIRLVLGLLVLGVGAYVAALRYVRARRRK</sequence>
<dbReference type="EMBL" id="VRMN01000001">
    <property type="protein sequence ID" value="KAA8498502.1"/>
    <property type="molecule type" value="Genomic_DNA"/>
</dbReference>
<keyword evidence="3" id="KW-1185">Reference proteome</keyword>